<evidence type="ECO:0000256" key="2">
    <source>
        <dbReference type="SAM" id="Phobius"/>
    </source>
</evidence>
<proteinExistence type="predicted"/>
<dbReference type="AlphaFoldDB" id="A0A532USS7"/>
<keyword evidence="2" id="KW-1133">Transmembrane helix</keyword>
<protein>
    <submittedName>
        <fullName evidence="3">Uncharacterized protein</fullName>
    </submittedName>
</protein>
<feature type="region of interest" description="Disordered" evidence="1">
    <location>
        <begin position="1"/>
        <end position="36"/>
    </location>
</feature>
<keyword evidence="2" id="KW-0812">Transmembrane</keyword>
<gene>
    <name evidence="3" type="ORF">CEE37_13615</name>
</gene>
<evidence type="ECO:0000313" key="3">
    <source>
        <dbReference type="EMBL" id="TKJ37993.1"/>
    </source>
</evidence>
<feature type="compositionally biased region" description="Basic and acidic residues" evidence="1">
    <location>
        <begin position="1"/>
        <end position="11"/>
    </location>
</feature>
<evidence type="ECO:0000256" key="1">
    <source>
        <dbReference type="SAM" id="MobiDB-lite"/>
    </source>
</evidence>
<name>A0A532USS7_UNCL8</name>
<evidence type="ECO:0000313" key="4">
    <source>
        <dbReference type="Proteomes" id="UP000319619"/>
    </source>
</evidence>
<sequence length="74" mass="7582">MTNALHLERNDGFSPLPHHHHLSNLTADGGVQTEEVDTGGEGGLVYVSGVGAGLVVGVIYTLVAHVIPADAGIQ</sequence>
<feature type="transmembrane region" description="Helical" evidence="2">
    <location>
        <begin position="44"/>
        <end position="67"/>
    </location>
</feature>
<keyword evidence="2" id="KW-0472">Membrane</keyword>
<organism evidence="3 4">
    <name type="scientific">candidate division LCP-89 bacterium B3_LCP</name>
    <dbReference type="NCBI Taxonomy" id="2012998"/>
    <lineage>
        <taxon>Bacteria</taxon>
        <taxon>Pseudomonadati</taxon>
        <taxon>Bacteria division LCP-89</taxon>
    </lineage>
</organism>
<dbReference type="Proteomes" id="UP000319619">
    <property type="component" value="Unassembled WGS sequence"/>
</dbReference>
<dbReference type="EMBL" id="NJBN01000011">
    <property type="protein sequence ID" value="TKJ37993.1"/>
    <property type="molecule type" value="Genomic_DNA"/>
</dbReference>
<comment type="caution">
    <text evidence="3">The sequence shown here is derived from an EMBL/GenBank/DDBJ whole genome shotgun (WGS) entry which is preliminary data.</text>
</comment>
<accession>A0A532USS7</accession>
<reference evidence="3 4" key="1">
    <citation type="submission" date="2017-06" db="EMBL/GenBank/DDBJ databases">
        <title>Novel microbial phyla capable of carbon fixation and sulfur reduction in deep-sea sediments.</title>
        <authorList>
            <person name="Huang J."/>
            <person name="Baker B."/>
            <person name="Wang Y."/>
        </authorList>
    </citation>
    <scope>NUCLEOTIDE SEQUENCE [LARGE SCALE GENOMIC DNA]</scope>
    <source>
        <strain evidence="3">B3_LCP</strain>
    </source>
</reference>